<evidence type="ECO:0000313" key="3">
    <source>
        <dbReference type="WBParaSite" id="BTMF_0000095901-mRNA-1"/>
    </source>
</evidence>
<dbReference type="WBParaSite" id="BTMF_0000095901-mRNA-1">
    <property type="protein sequence ID" value="BTMF_0000095901-mRNA-1"/>
    <property type="gene ID" value="BTMF_0000095901"/>
</dbReference>
<reference evidence="3" key="1">
    <citation type="submission" date="2017-02" db="UniProtKB">
        <authorList>
            <consortium name="WormBaseParasite"/>
        </authorList>
    </citation>
    <scope>IDENTIFICATION</scope>
</reference>
<evidence type="ECO:0000313" key="1">
    <source>
        <dbReference type="EMBL" id="VDO07345.1"/>
    </source>
</evidence>
<reference evidence="1 2" key="2">
    <citation type="submission" date="2018-11" db="EMBL/GenBank/DDBJ databases">
        <authorList>
            <consortium name="Pathogen Informatics"/>
        </authorList>
    </citation>
    <scope>NUCLEOTIDE SEQUENCE [LARGE SCALE GENOMIC DNA]</scope>
</reference>
<dbReference type="Proteomes" id="UP000280834">
    <property type="component" value="Unassembled WGS sequence"/>
</dbReference>
<accession>A0A0R3Q3U1</accession>
<evidence type="ECO:0000313" key="2">
    <source>
        <dbReference type="Proteomes" id="UP000280834"/>
    </source>
</evidence>
<gene>
    <name evidence="1" type="ORF">BTMF_LOCUS323</name>
</gene>
<name>A0A0R3Q3U1_9BILA</name>
<dbReference type="AlphaFoldDB" id="A0A0R3Q3U1"/>
<dbReference type="EMBL" id="UZAG01000144">
    <property type="protein sequence ID" value="VDO07345.1"/>
    <property type="molecule type" value="Genomic_DNA"/>
</dbReference>
<organism evidence="3">
    <name type="scientific">Brugia timori</name>
    <dbReference type="NCBI Taxonomy" id="42155"/>
    <lineage>
        <taxon>Eukaryota</taxon>
        <taxon>Metazoa</taxon>
        <taxon>Ecdysozoa</taxon>
        <taxon>Nematoda</taxon>
        <taxon>Chromadorea</taxon>
        <taxon>Rhabditida</taxon>
        <taxon>Spirurina</taxon>
        <taxon>Spiruromorpha</taxon>
        <taxon>Filarioidea</taxon>
        <taxon>Onchocercidae</taxon>
        <taxon>Brugia</taxon>
    </lineage>
</organism>
<sequence length="96" mass="10876">MLILLIQSQKNGKQAQLQSTGCIAEIVSFRLELMHNIFILAESGYKRWNEEKRGATGNEQYVDDIGFKTKQVMSVIYRSAQKCIIAIVSAFHSHSN</sequence>
<proteinExistence type="predicted"/>
<keyword evidence="2" id="KW-1185">Reference proteome</keyword>
<protein>
    <submittedName>
        <fullName evidence="3">Transposase</fullName>
    </submittedName>
</protein>